<keyword evidence="1" id="KW-1133">Transmembrane helix</keyword>
<keyword evidence="3" id="KW-1185">Reference proteome</keyword>
<accession>A0A0C3RHP3</accession>
<feature type="transmembrane region" description="Helical" evidence="1">
    <location>
        <begin position="106"/>
        <end position="129"/>
    </location>
</feature>
<dbReference type="AlphaFoldDB" id="A0A0C3RHP3"/>
<proteinExistence type="predicted"/>
<evidence type="ECO:0008006" key="4">
    <source>
        <dbReference type="Google" id="ProtNLM"/>
    </source>
</evidence>
<keyword evidence="1" id="KW-0472">Membrane</keyword>
<comment type="caution">
    <text evidence="2">The sequence shown here is derived from an EMBL/GenBank/DDBJ whole genome shotgun (WGS) entry which is preliminary data.</text>
</comment>
<reference evidence="2 3" key="1">
    <citation type="submission" date="2014-07" db="EMBL/GenBank/DDBJ databases">
        <title>Porphyromonadaceae bacterium OUH 308042 = ATCC BAA-2681 = DSM 28342 draft genome.</title>
        <authorList>
            <person name="Sydenham T.V."/>
            <person name="Hasman H."/>
            <person name="Justensen U.S."/>
        </authorList>
    </citation>
    <scope>NUCLEOTIDE SEQUENCE [LARGE SCALE GENOMIC DNA]</scope>
    <source>
        <strain evidence="2 3">OUH 308042</strain>
    </source>
</reference>
<feature type="transmembrane region" description="Helical" evidence="1">
    <location>
        <begin position="9"/>
        <end position="33"/>
    </location>
</feature>
<name>A0A0C3RHP3_9PORP</name>
<dbReference type="EMBL" id="JPIU01000025">
    <property type="protein sequence ID" value="KIO46791.1"/>
    <property type="molecule type" value="Genomic_DNA"/>
</dbReference>
<sequence length="136" mass="16161">MRLKDKRFWIWCVIVALMPVMMSVFAALLLIGVDPVYELFYYKNLEIFLIWEITYLLGGFLSYRKSQNNSWTRSVFICWGLTCPFLVILSFIWAGIRIHDGFTGLYYFMISCISWVLSILPLLLGIYFIKRFVELR</sequence>
<keyword evidence="1" id="KW-0812">Transmembrane</keyword>
<evidence type="ECO:0000256" key="1">
    <source>
        <dbReference type="SAM" id="Phobius"/>
    </source>
</evidence>
<feature type="transmembrane region" description="Helical" evidence="1">
    <location>
        <begin position="75"/>
        <end position="94"/>
    </location>
</feature>
<gene>
    <name evidence="2" type="ORF">BA92_02735</name>
</gene>
<feature type="transmembrane region" description="Helical" evidence="1">
    <location>
        <begin position="45"/>
        <end position="63"/>
    </location>
</feature>
<evidence type="ECO:0000313" key="2">
    <source>
        <dbReference type="EMBL" id="KIO46791.1"/>
    </source>
</evidence>
<organism evidence="2 3">
    <name type="scientific">Sanguibacteroides justesenii</name>
    <dbReference type="NCBI Taxonomy" id="1547597"/>
    <lineage>
        <taxon>Bacteria</taxon>
        <taxon>Pseudomonadati</taxon>
        <taxon>Bacteroidota</taxon>
        <taxon>Bacteroidia</taxon>
        <taxon>Bacteroidales</taxon>
        <taxon>Porphyromonadaceae</taxon>
        <taxon>Sanguibacteroides</taxon>
    </lineage>
</organism>
<dbReference type="Proteomes" id="UP000031980">
    <property type="component" value="Unassembled WGS sequence"/>
</dbReference>
<protein>
    <recommendedName>
        <fullName evidence="4">Transmembrane protein</fullName>
    </recommendedName>
</protein>
<evidence type="ECO:0000313" key="3">
    <source>
        <dbReference type="Proteomes" id="UP000031980"/>
    </source>
</evidence>